<dbReference type="Pfam" id="PF05048">
    <property type="entry name" value="NosD"/>
    <property type="match status" value="1"/>
</dbReference>
<feature type="domain" description="Periplasmic copper-binding protein NosD beta helix" evidence="1">
    <location>
        <begin position="447"/>
        <end position="602"/>
    </location>
</feature>
<evidence type="ECO:0000259" key="1">
    <source>
        <dbReference type="Pfam" id="PF05048"/>
    </source>
</evidence>
<dbReference type="InterPro" id="IPR006626">
    <property type="entry name" value="PbH1"/>
</dbReference>
<evidence type="ECO:0000259" key="2">
    <source>
        <dbReference type="Pfam" id="PF18962"/>
    </source>
</evidence>
<name>A0A521EGF0_9BACT</name>
<gene>
    <name evidence="3" type="ORF">SAMN06265219_11219</name>
</gene>
<keyword evidence="4" id="KW-1185">Reference proteome</keyword>
<dbReference type="Proteomes" id="UP000317557">
    <property type="component" value="Unassembled WGS sequence"/>
</dbReference>
<accession>A0A521EGF0</accession>
<dbReference type="SUPFAM" id="SSF51126">
    <property type="entry name" value="Pectin lyase-like"/>
    <property type="match status" value="1"/>
</dbReference>
<sequence length="946" mass="104223">MIDSGYDQADGNGGIINVITGNDYNRSSWNNYRDHNVMVAYSPWVDMNDILPNPDADLLGGIDHPERQGTLPRVTSDHQSVRELYYDNQSPENIEVAYGKIYLEGINIAAEPATDYAENRRRVIFIKDSDDPYLIDISMAYTNKWNEPAFFMNLYHGNTNLLPKNLENSNFALWTKIDGESDKHLFLYPDNVEGLVATSTPANATFYADEARERNSPEIDIKRLNVYSQDLSDATLYDYASTNIAFIKPITGVSESTLLSSPNLTSVPERHLTSNQEKIEQMYTWDIDSNTKDILIVRSGFKYASMGSYTPQVINFEIEDVEFSLAANKDFGFARLKKSGQFWMIDDDYKVNITQPGYFYSSNQTIGSYTYPSGSKIYVADNVTLTYTGSVNLDDAEVFLGQNSKIEINSNGSLNIDGTVNGSSGSSIVSSGDLTFNSVTTLKDVEVIMENGGELMANGLTLDGEGLVFNSGSDGQITGSVIKNASRGIELNGNTTPLIEDNTIKDNSTGVWVNSGVGSGAEIIDNRILNNSTHGIASYYSSPTVEDNFIFDSSNSAFFGLGSTASITGNEIINANYGLYLLNGSAVQNISGNFLNSIFTTAIHVESPVTVVAQHNDILPSSGSTDYLVRAKYDATVYASPNFWSNATSGYFYATNGAQITYLPQSSTNYTPYYSPAKMAQKTGGQSSGAPKAQSCEETYQQVSEFLSRQSNEGNQRALLTTKAACWRASGKPGFIEYLNKEIRPGLSKKSRLYATTLELENLFLMDEGNYKQAIANYQILRKIFADDPMLHQQALFGLGYIYSLVNKDARAGGHYLAELQRRYPESSLSQQAGSLAEAYSFKIARLSDYEDSEEVEQSPEELSLSNYPNPFNPVTEISYSLPERSQVSLVVYDMLGRQVAELVNQSQSAGSHSVSFDASQLSSGIYLYRLQAGNKVVSGRMTLVK</sequence>
<dbReference type="InterPro" id="IPR007742">
    <property type="entry name" value="NosD_dom"/>
</dbReference>
<dbReference type="InterPro" id="IPR011990">
    <property type="entry name" value="TPR-like_helical_dom_sf"/>
</dbReference>
<dbReference type="Gene3D" id="2.60.40.4070">
    <property type="match status" value="1"/>
</dbReference>
<protein>
    <submittedName>
        <fullName evidence="3">Por secretion system C-terminal sorting domain-containing protein</fullName>
    </submittedName>
</protein>
<feature type="domain" description="Secretion system C-terminal sorting" evidence="2">
    <location>
        <begin position="868"/>
        <end position="938"/>
    </location>
</feature>
<evidence type="ECO:0000313" key="4">
    <source>
        <dbReference type="Proteomes" id="UP000317557"/>
    </source>
</evidence>
<evidence type="ECO:0000313" key="3">
    <source>
        <dbReference type="EMBL" id="SMO82995.1"/>
    </source>
</evidence>
<dbReference type="InterPro" id="IPR012334">
    <property type="entry name" value="Pectin_lyas_fold"/>
</dbReference>
<dbReference type="AlphaFoldDB" id="A0A521EGF0"/>
<dbReference type="InterPro" id="IPR011050">
    <property type="entry name" value="Pectin_lyase_fold/virulence"/>
</dbReference>
<dbReference type="Gene3D" id="1.25.40.10">
    <property type="entry name" value="Tetratricopeptide repeat domain"/>
    <property type="match status" value="1"/>
</dbReference>
<dbReference type="Pfam" id="PF18962">
    <property type="entry name" value="Por_Secre_tail"/>
    <property type="match status" value="1"/>
</dbReference>
<organism evidence="3 4">
    <name type="scientific">Gracilimonas mengyeensis</name>
    <dbReference type="NCBI Taxonomy" id="1302730"/>
    <lineage>
        <taxon>Bacteria</taxon>
        <taxon>Pseudomonadati</taxon>
        <taxon>Balneolota</taxon>
        <taxon>Balneolia</taxon>
        <taxon>Balneolales</taxon>
        <taxon>Balneolaceae</taxon>
        <taxon>Gracilimonas</taxon>
    </lineage>
</organism>
<dbReference type="Gene3D" id="2.160.20.10">
    <property type="entry name" value="Single-stranded right-handed beta-helix, Pectin lyase-like"/>
    <property type="match status" value="1"/>
</dbReference>
<dbReference type="NCBIfam" id="TIGR04183">
    <property type="entry name" value="Por_Secre_tail"/>
    <property type="match status" value="1"/>
</dbReference>
<proteinExistence type="predicted"/>
<dbReference type="InterPro" id="IPR026444">
    <property type="entry name" value="Secre_tail"/>
</dbReference>
<dbReference type="SMART" id="SM00710">
    <property type="entry name" value="PbH1"/>
    <property type="match status" value="4"/>
</dbReference>
<reference evidence="3 4" key="1">
    <citation type="submission" date="2017-05" db="EMBL/GenBank/DDBJ databases">
        <authorList>
            <person name="Varghese N."/>
            <person name="Submissions S."/>
        </authorList>
    </citation>
    <scope>NUCLEOTIDE SEQUENCE [LARGE SCALE GENOMIC DNA]</scope>
    <source>
        <strain evidence="3 4">DSM 21985</strain>
    </source>
</reference>
<dbReference type="EMBL" id="FXTP01000012">
    <property type="protein sequence ID" value="SMO82995.1"/>
    <property type="molecule type" value="Genomic_DNA"/>
</dbReference>